<dbReference type="EMBL" id="JNFF01000111">
    <property type="protein sequence ID" value="KEQ28603.1"/>
    <property type="molecule type" value="Genomic_DNA"/>
</dbReference>
<dbReference type="PROSITE" id="PS51257">
    <property type="entry name" value="PROKAR_LIPOPROTEIN"/>
    <property type="match status" value="1"/>
</dbReference>
<reference evidence="2 3" key="1">
    <citation type="journal article" date="1992" name="Int. J. Syst. Bacteriol.">
        <title>Sphingobacterium antarcticus sp. nov. a Psychrotrophic Bacterium from the Soils of Schirmacher Oasis, Antarctica.</title>
        <authorList>
            <person name="Shivaji S."/>
            <person name="Ray M.K."/>
            <person name="Rao N.S."/>
            <person name="Saiserr L."/>
            <person name="Jagannadham M.V."/>
            <person name="Kumar G.S."/>
            <person name="Reddy G."/>
            <person name="Bhargava P.M."/>
        </authorList>
    </citation>
    <scope>NUCLEOTIDE SEQUENCE [LARGE SCALE GENOMIC DNA]</scope>
    <source>
        <strain evidence="2 3">4BY</strain>
    </source>
</reference>
<feature type="signal peptide" evidence="1">
    <location>
        <begin position="1"/>
        <end position="27"/>
    </location>
</feature>
<feature type="chain" id="PRO_5001761743" evidence="1">
    <location>
        <begin position="28"/>
        <end position="164"/>
    </location>
</feature>
<comment type="caution">
    <text evidence="2">The sequence shown here is derived from an EMBL/GenBank/DDBJ whole genome shotgun (WGS) entry which is preliminary data.</text>
</comment>
<name>A0A081PD30_9SPHI</name>
<proteinExistence type="predicted"/>
<sequence length="164" mass="17840">MKRILVIAAILCSSLMVLQSCSSTKNASAGASLKRGNVTGNWVLNDITFEGVPAANVKSLFNEASYKCFIGSTWRLTNSGNGSYMLPGTTDCPSRTQDIFWSVSTTDETFQFKKLNEGDKAKNVTEGYRLILSHADDNNLTLKSPVEYGSSSAYIVLNYTKAAK</sequence>
<dbReference type="OrthoDB" id="1121756at2"/>
<evidence type="ECO:0000313" key="2">
    <source>
        <dbReference type="EMBL" id="KEQ28603.1"/>
    </source>
</evidence>
<evidence type="ECO:0000256" key="1">
    <source>
        <dbReference type="SAM" id="SignalP"/>
    </source>
</evidence>
<dbReference type="AlphaFoldDB" id="A0A081PD30"/>
<dbReference type="eggNOG" id="ENOG50311W3">
    <property type="taxonomic scope" value="Bacteria"/>
</dbReference>
<gene>
    <name evidence="2" type="ORF">N180_12440</name>
</gene>
<dbReference type="Proteomes" id="UP000028007">
    <property type="component" value="Unassembled WGS sequence"/>
</dbReference>
<protein>
    <submittedName>
        <fullName evidence="2">Uncharacterized protein</fullName>
    </submittedName>
</protein>
<dbReference type="RefSeq" id="WP_037443939.1">
    <property type="nucleotide sequence ID" value="NZ_JNFF01000111.1"/>
</dbReference>
<keyword evidence="1" id="KW-0732">Signal</keyword>
<keyword evidence="3" id="KW-1185">Reference proteome</keyword>
<organism evidence="2 3">
    <name type="scientific">Pedobacter antarcticus 4BY</name>
    <dbReference type="NCBI Taxonomy" id="1358423"/>
    <lineage>
        <taxon>Bacteria</taxon>
        <taxon>Pseudomonadati</taxon>
        <taxon>Bacteroidota</taxon>
        <taxon>Sphingobacteriia</taxon>
        <taxon>Sphingobacteriales</taxon>
        <taxon>Sphingobacteriaceae</taxon>
        <taxon>Pedobacter</taxon>
    </lineage>
</organism>
<accession>A0A081PD30</accession>
<evidence type="ECO:0000313" key="3">
    <source>
        <dbReference type="Proteomes" id="UP000028007"/>
    </source>
</evidence>